<name>A0ABP5KJ83_9ACTN</name>
<dbReference type="EMBL" id="BAAAQQ010000013">
    <property type="protein sequence ID" value="GAA2131909.1"/>
    <property type="molecule type" value="Genomic_DNA"/>
</dbReference>
<dbReference type="InterPro" id="IPR051601">
    <property type="entry name" value="Serine_prot/Carboxylest_S33"/>
</dbReference>
<evidence type="ECO:0000259" key="5">
    <source>
        <dbReference type="Pfam" id="PF08386"/>
    </source>
</evidence>
<dbReference type="RefSeq" id="WP_344305198.1">
    <property type="nucleotide sequence ID" value="NZ_BAAAQQ010000013.1"/>
</dbReference>
<dbReference type="InterPro" id="IPR029058">
    <property type="entry name" value="AB_hydrolase_fold"/>
</dbReference>
<dbReference type="GO" id="GO:0016787">
    <property type="term" value="F:hydrolase activity"/>
    <property type="evidence" value="ECO:0007669"/>
    <property type="project" value="UniProtKB-KW"/>
</dbReference>
<keyword evidence="7" id="KW-1185">Reference proteome</keyword>
<gene>
    <name evidence="6" type="ORF">GCM10009843_35910</name>
</gene>
<sequence>MSRPHPVAVFVVLAALVVGGFAFAGGRIDRTAQLGPGIGKDGRPTNPFGASEIPDASVRVPPEPALERFYTQALEWDVCQKGYDCTSLKVPLDYAKPKGRVIELSVLRVPSSGQLGPLVVNPGGPGVSGVEFAASARQVLGKPVLRNFEIIGFDPRGTAGSAPVTCVREKDLADFYPADPDPDDPAEVASFTRWTERMASGCAELSGGVAGHVTTVEAARDMDVLRAALGQERMNYYGASYGTKLGAMYAELFPEKVGRFILDGGLDVTLAHEELLLGQAAGFETALRAFVDYCIKLDDCALGDSVDAGVQRIRAFLDQGETSPLRPYGIPLTRVHVFNAITHSLYLRQFWPPLAEALTEAADGNGEDLLWLSANFEPLDNAKKPADNSDAAFYAIGCLDDPSAVEPADVPALVPRFEEASPTFGRTFAWMTTSCRAWKAKAAEPAPEIRAEGAAPIIVVGTTRDPATPYEWSVTLADQLESGVLISREGDGHTGYDVGSQCVDLAVENYLIWGEVPQDGLECQSGKVEPGKIGKIKDRDKNKPR</sequence>
<keyword evidence="2 6" id="KW-0378">Hydrolase</keyword>
<dbReference type="Pfam" id="PF08386">
    <property type="entry name" value="Abhydrolase_4"/>
    <property type="match status" value="1"/>
</dbReference>
<dbReference type="Gene3D" id="3.40.50.1820">
    <property type="entry name" value="alpha/beta hydrolase"/>
    <property type="match status" value="1"/>
</dbReference>
<protein>
    <submittedName>
        <fullName evidence="6">Alpha/beta hydrolase</fullName>
    </submittedName>
</protein>
<evidence type="ECO:0000256" key="2">
    <source>
        <dbReference type="ARBA" id="ARBA00022801"/>
    </source>
</evidence>
<organism evidence="6 7">
    <name type="scientific">Nocardioides bigeumensis</name>
    <dbReference type="NCBI Taxonomy" id="433657"/>
    <lineage>
        <taxon>Bacteria</taxon>
        <taxon>Bacillati</taxon>
        <taxon>Actinomycetota</taxon>
        <taxon>Actinomycetes</taxon>
        <taxon>Propionibacteriales</taxon>
        <taxon>Nocardioidaceae</taxon>
        <taxon>Nocardioides</taxon>
    </lineage>
</organism>
<feature type="domain" description="AB hydrolase-1" evidence="4">
    <location>
        <begin position="117"/>
        <end position="303"/>
    </location>
</feature>
<comment type="caution">
    <text evidence="6">The sequence shown here is derived from an EMBL/GenBank/DDBJ whole genome shotgun (WGS) entry which is preliminary data.</text>
</comment>
<evidence type="ECO:0000256" key="3">
    <source>
        <dbReference type="SAM" id="MobiDB-lite"/>
    </source>
</evidence>
<dbReference type="InterPro" id="IPR000073">
    <property type="entry name" value="AB_hydrolase_1"/>
</dbReference>
<comment type="similarity">
    <text evidence="1">Belongs to the peptidase S33 family.</text>
</comment>
<reference evidence="7" key="1">
    <citation type="journal article" date="2019" name="Int. J. Syst. Evol. Microbiol.">
        <title>The Global Catalogue of Microorganisms (GCM) 10K type strain sequencing project: providing services to taxonomists for standard genome sequencing and annotation.</title>
        <authorList>
            <consortium name="The Broad Institute Genomics Platform"/>
            <consortium name="The Broad Institute Genome Sequencing Center for Infectious Disease"/>
            <person name="Wu L."/>
            <person name="Ma J."/>
        </authorList>
    </citation>
    <scope>NUCLEOTIDE SEQUENCE [LARGE SCALE GENOMIC DNA]</scope>
    <source>
        <strain evidence="7">JCM 16021</strain>
    </source>
</reference>
<dbReference type="Proteomes" id="UP001500575">
    <property type="component" value="Unassembled WGS sequence"/>
</dbReference>
<dbReference type="InterPro" id="IPR013595">
    <property type="entry name" value="Pept_S33_TAP-like_C"/>
</dbReference>
<dbReference type="SUPFAM" id="SSF53474">
    <property type="entry name" value="alpha/beta-Hydrolases"/>
    <property type="match status" value="1"/>
</dbReference>
<proteinExistence type="inferred from homology"/>
<dbReference type="PANTHER" id="PTHR43248:SF25">
    <property type="entry name" value="AB HYDROLASE-1 DOMAIN-CONTAINING PROTEIN-RELATED"/>
    <property type="match status" value="1"/>
</dbReference>
<evidence type="ECO:0000313" key="7">
    <source>
        <dbReference type="Proteomes" id="UP001500575"/>
    </source>
</evidence>
<evidence type="ECO:0000259" key="4">
    <source>
        <dbReference type="Pfam" id="PF00561"/>
    </source>
</evidence>
<dbReference type="PANTHER" id="PTHR43248">
    <property type="entry name" value="2-SUCCINYL-6-HYDROXY-2,4-CYCLOHEXADIENE-1-CARBOXYLATE SYNTHASE"/>
    <property type="match status" value="1"/>
</dbReference>
<feature type="domain" description="Peptidase S33 tripeptidyl aminopeptidase-like C-terminal" evidence="5">
    <location>
        <begin position="421"/>
        <end position="523"/>
    </location>
</feature>
<evidence type="ECO:0000313" key="6">
    <source>
        <dbReference type="EMBL" id="GAA2131909.1"/>
    </source>
</evidence>
<feature type="region of interest" description="Disordered" evidence="3">
    <location>
        <begin position="523"/>
        <end position="545"/>
    </location>
</feature>
<feature type="compositionally biased region" description="Basic and acidic residues" evidence="3">
    <location>
        <begin position="529"/>
        <end position="545"/>
    </location>
</feature>
<evidence type="ECO:0000256" key="1">
    <source>
        <dbReference type="ARBA" id="ARBA00010088"/>
    </source>
</evidence>
<dbReference type="Pfam" id="PF00561">
    <property type="entry name" value="Abhydrolase_1"/>
    <property type="match status" value="1"/>
</dbReference>
<accession>A0ABP5KJ83</accession>